<evidence type="ECO:0000313" key="2">
    <source>
        <dbReference type="Proteomes" id="UP000054549"/>
    </source>
</evidence>
<dbReference type="EMBL" id="KN818567">
    <property type="protein sequence ID" value="KIL55101.1"/>
    <property type="molecule type" value="Genomic_DNA"/>
</dbReference>
<dbReference type="STRING" id="946122.A0A0C2WEV2"/>
<dbReference type="AlphaFoldDB" id="A0A0C2WEV2"/>
<name>A0A0C2WEV2_AMAMK</name>
<sequence>MVIFTPLGQIFSVSVTKDSAKWCENDSSYLTSSLPSKSVKIPPFNFTVGNEGNPPNLAQHKGDIFTLTNRRIVCSKGTWFYDDNSTEVHRSEWWAEKGANERPPHSLLYKEKLYYEKRQIDYFPQVRLWAYIDQTTSQPLTDEDYEGVKPRTFQEFEQLAEKALPDEIVDEFIQSERNLHKKRQQEAALPPHKAARSNLQVVLHHLSYKEKQLYQSSWPVPQSPQIIQQFPERLNHHNCHPKAPSHNPKEKHNLFRDPLINKEIKEQEEEDYLTTDQNLETK</sequence>
<reference evidence="1 2" key="1">
    <citation type="submission" date="2014-04" db="EMBL/GenBank/DDBJ databases">
        <title>Evolutionary Origins and Diversification of the Mycorrhizal Mutualists.</title>
        <authorList>
            <consortium name="DOE Joint Genome Institute"/>
            <consortium name="Mycorrhizal Genomics Consortium"/>
            <person name="Kohler A."/>
            <person name="Kuo A."/>
            <person name="Nagy L.G."/>
            <person name="Floudas D."/>
            <person name="Copeland A."/>
            <person name="Barry K.W."/>
            <person name="Cichocki N."/>
            <person name="Veneault-Fourrey C."/>
            <person name="LaButti K."/>
            <person name="Lindquist E.A."/>
            <person name="Lipzen A."/>
            <person name="Lundell T."/>
            <person name="Morin E."/>
            <person name="Murat C."/>
            <person name="Riley R."/>
            <person name="Ohm R."/>
            <person name="Sun H."/>
            <person name="Tunlid A."/>
            <person name="Henrissat B."/>
            <person name="Grigoriev I.V."/>
            <person name="Hibbett D.S."/>
            <person name="Martin F."/>
        </authorList>
    </citation>
    <scope>NUCLEOTIDE SEQUENCE [LARGE SCALE GENOMIC DNA]</scope>
    <source>
        <strain evidence="1 2">Koide BX008</strain>
    </source>
</reference>
<evidence type="ECO:0000313" key="1">
    <source>
        <dbReference type="EMBL" id="KIL55101.1"/>
    </source>
</evidence>
<dbReference type="InParanoid" id="A0A0C2WEV2"/>
<proteinExistence type="predicted"/>
<gene>
    <name evidence="1" type="ORF">M378DRAFT_18246</name>
</gene>
<keyword evidence="2" id="KW-1185">Reference proteome</keyword>
<dbReference type="Proteomes" id="UP000054549">
    <property type="component" value="Unassembled WGS sequence"/>
</dbReference>
<dbReference type="HOGENOM" id="CLU_986848_0_0_1"/>
<accession>A0A0C2WEV2</accession>
<organism evidence="1 2">
    <name type="scientific">Amanita muscaria (strain Koide BX008)</name>
    <dbReference type="NCBI Taxonomy" id="946122"/>
    <lineage>
        <taxon>Eukaryota</taxon>
        <taxon>Fungi</taxon>
        <taxon>Dikarya</taxon>
        <taxon>Basidiomycota</taxon>
        <taxon>Agaricomycotina</taxon>
        <taxon>Agaricomycetes</taxon>
        <taxon>Agaricomycetidae</taxon>
        <taxon>Agaricales</taxon>
        <taxon>Pluteineae</taxon>
        <taxon>Amanitaceae</taxon>
        <taxon>Amanita</taxon>
    </lineage>
</organism>
<protein>
    <submittedName>
        <fullName evidence="1">Uncharacterized protein</fullName>
    </submittedName>
</protein>